<dbReference type="OrthoDB" id="25996at2"/>
<dbReference type="InterPro" id="IPR044609">
    <property type="entry name" value="FKBP2/11"/>
</dbReference>
<dbReference type="EC" id="5.2.1.8" evidence="5"/>
<evidence type="ECO:0000256" key="2">
    <source>
        <dbReference type="ARBA" id="ARBA00023110"/>
    </source>
</evidence>
<dbReference type="AlphaFoldDB" id="A0A2U1ZYE7"/>
<keyword evidence="3 4" id="KW-0413">Isomerase</keyword>
<evidence type="ECO:0000313" key="7">
    <source>
        <dbReference type="EMBL" id="PWD52001.1"/>
    </source>
</evidence>
<accession>A0A2U1ZYE7</accession>
<dbReference type="Pfam" id="PF00254">
    <property type="entry name" value="FKBP_C"/>
    <property type="match status" value="1"/>
</dbReference>
<dbReference type="RefSeq" id="WP_109230384.1">
    <property type="nucleotide sequence ID" value="NZ_PYHR01000002.1"/>
</dbReference>
<dbReference type="InterPro" id="IPR046357">
    <property type="entry name" value="PPIase_dom_sf"/>
</dbReference>
<dbReference type="PROSITE" id="PS50059">
    <property type="entry name" value="FKBP_PPIASE"/>
    <property type="match status" value="1"/>
</dbReference>
<gene>
    <name evidence="7" type="ORF">C8046_16475</name>
</gene>
<dbReference type="Proteomes" id="UP000245166">
    <property type="component" value="Unassembled WGS sequence"/>
</dbReference>
<dbReference type="PANTHER" id="PTHR45779:SF7">
    <property type="entry name" value="PEPTIDYLPROLYL ISOMERASE"/>
    <property type="match status" value="1"/>
</dbReference>
<reference evidence="7 8" key="1">
    <citation type="submission" date="2018-03" db="EMBL/GenBank/DDBJ databases">
        <title>Genome assembly of novel Miniimonas species PCH200.</title>
        <authorList>
            <person name="Thakur V."/>
            <person name="Kumar V."/>
            <person name="Singh D."/>
        </authorList>
    </citation>
    <scope>NUCLEOTIDE SEQUENCE [LARGE SCALE GENOMIC DNA]</scope>
    <source>
        <strain evidence="7 8">PCH200</strain>
    </source>
</reference>
<comment type="catalytic activity">
    <reaction evidence="1 4 5">
        <text>[protein]-peptidylproline (omega=180) = [protein]-peptidylproline (omega=0)</text>
        <dbReference type="Rhea" id="RHEA:16237"/>
        <dbReference type="Rhea" id="RHEA-COMP:10747"/>
        <dbReference type="Rhea" id="RHEA-COMP:10748"/>
        <dbReference type="ChEBI" id="CHEBI:83833"/>
        <dbReference type="ChEBI" id="CHEBI:83834"/>
        <dbReference type="EC" id="5.2.1.8"/>
    </reaction>
</comment>
<feature type="domain" description="PPIase FKBP-type" evidence="6">
    <location>
        <begin position="44"/>
        <end position="133"/>
    </location>
</feature>
<keyword evidence="2 4" id="KW-0697">Rotamase</keyword>
<dbReference type="SUPFAM" id="SSF54534">
    <property type="entry name" value="FKBP-like"/>
    <property type="match status" value="1"/>
</dbReference>
<dbReference type="EMBL" id="PYHR01000002">
    <property type="protein sequence ID" value="PWD52001.1"/>
    <property type="molecule type" value="Genomic_DNA"/>
</dbReference>
<organism evidence="7 8">
    <name type="scientific">Serinibacter arcticus</name>
    <dbReference type="NCBI Taxonomy" id="1655435"/>
    <lineage>
        <taxon>Bacteria</taxon>
        <taxon>Bacillati</taxon>
        <taxon>Actinomycetota</taxon>
        <taxon>Actinomycetes</taxon>
        <taxon>Micrococcales</taxon>
        <taxon>Beutenbergiaceae</taxon>
        <taxon>Serinibacter</taxon>
    </lineage>
</organism>
<dbReference type="GO" id="GO:0003755">
    <property type="term" value="F:peptidyl-prolyl cis-trans isomerase activity"/>
    <property type="evidence" value="ECO:0007669"/>
    <property type="project" value="UniProtKB-UniRule"/>
</dbReference>
<dbReference type="InterPro" id="IPR001179">
    <property type="entry name" value="PPIase_FKBP_dom"/>
</dbReference>
<dbReference type="Gene3D" id="3.10.50.40">
    <property type="match status" value="1"/>
</dbReference>
<proteinExistence type="inferred from homology"/>
<name>A0A2U1ZYE7_9MICO</name>
<evidence type="ECO:0000313" key="8">
    <source>
        <dbReference type="Proteomes" id="UP000245166"/>
    </source>
</evidence>
<evidence type="ECO:0000259" key="6">
    <source>
        <dbReference type="PROSITE" id="PS50059"/>
    </source>
</evidence>
<dbReference type="PANTHER" id="PTHR45779">
    <property type="entry name" value="PEPTIDYLPROLYL ISOMERASE"/>
    <property type="match status" value="1"/>
</dbReference>
<keyword evidence="8" id="KW-1185">Reference proteome</keyword>
<evidence type="ECO:0000256" key="3">
    <source>
        <dbReference type="ARBA" id="ARBA00023235"/>
    </source>
</evidence>
<evidence type="ECO:0000256" key="4">
    <source>
        <dbReference type="PROSITE-ProRule" id="PRU00277"/>
    </source>
</evidence>
<protein>
    <recommendedName>
        <fullName evidence="5">Peptidyl-prolyl cis-trans isomerase</fullName>
        <ecNumber evidence="5">5.2.1.8</ecNumber>
    </recommendedName>
</protein>
<sequence>MSTLPTASGTFGDKPVLTFPETAAPAELEVVVLEQGTGEEVRAGQSIDVNYYGQVWNGAMFDNSYDRGSSIQFPIGVGAVISGWDDSLVGKQIGSRVLVSIPPHLGYGERGMPAAGIGGTDTLVFVVDIIGAR</sequence>
<comment type="similarity">
    <text evidence="5">Belongs to the FKBP-type PPIase family.</text>
</comment>
<comment type="caution">
    <text evidence="7">The sequence shown here is derived from an EMBL/GenBank/DDBJ whole genome shotgun (WGS) entry which is preliminary data.</text>
</comment>
<evidence type="ECO:0000256" key="1">
    <source>
        <dbReference type="ARBA" id="ARBA00000971"/>
    </source>
</evidence>
<evidence type="ECO:0000256" key="5">
    <source>
        <dbReference type="RuleBase" id="RU003915"/>
    </source>
</evidence>